<dbReference type="EMBL" id="CP019640">
    <property type="protein sequence ID" value="AQQ55137.1"/>
    <property type="molecule type" value="Genomic_DNA"/>
</dbReference>
<dbReference type="KEGG" id="pmar:B0X71_14365"/>
<gene>
    <name evidence="1" type="ORF">B0X71_14365</name>
</gene>
<proteinExistence type="predicted"/>
<organism evidence="1 2">
    <name type="scientific">Planococcus lenghuensis</name>
    <dbReference type="NCBI Taxonomy" id="2213202"/>
    <lineage>
        <taxon>Bacteria</taxon>
        <taxon>Bacillati</taxon>
        <taxon>Bacillota</taxon>
        <taxon>Bacilli</taxon>
        <taxon>Bacillales</taxon>
        <taxon>Caryophanaceae</taxon>
        <taxon>Planococcus</taxon>
    </lineage>
</organism>
<dbReference type="Proteomes" id="UP000188184">
    <property type="component" value="Chromosome"/>
</dbReference>
<name>A0A1Q2L4X4_9BACL</name>
<accession>A0A1Q2L4X4</accession>
<reference evidence="1 2" key="1">
    <citation type="submission" date="2017-02" db="EMBL/GenBank/DDBJ databases">
        <title>The complete genomic sequence of a novel cold adapted crude oil-degrading bacterium Planococcus qaidamina Y42.</title>
        <authorList>
            <person name="Yang R."/>
        </authorList>
    </citation>
    <scope>NUCLEOTIDE SEQUENCE [LARGE SCALE GENOMIC DNA]</scope>
    <source>
        <strain evidence="1 2">Y42</strain>
    </source>
</reference>
<keyword evidence="2" id="KW-1185">Reference proteome</keyword>
<sequence>MIQPTSFSGGQDVFSFNDPLKHAHLFQFEPLNLDLGNNHFVQPHYVDAYIRADGTMVDGYFRDGDGNTMVDRTIDQGGGYIRSNPDGNSLNNLK</sequence>
<evidence type="ECO:0000313" key="1">
    <source>
        <dbReference type="EMBL" id="AQQ55137.1"/>
    </source>
</evidence>
<evidence type="ECO:0000313" key="2">
    <source>
        <dbReference type="Proteomes" id="UP000188184"/>
    </source>
</evidence>
<protein>
    <submittedName>
        <fullName evidence="1">Uncharacterized protein</fullName>
    </submittedName>
</protein>
<dbReference type="AlphaFoldDB" id="A0A1Q2L4X4"/>